<evidence type="ECO:0000313" key="13">
    <source>
        <dbReference type="EMBL" id="RNB57926.1"/>
    </source>
</evidence>
<keyword evidence="8" id="KW-0804">Transcription</keyword>
<dbReference type="InterPro" id="IPR039420">
    <property type="entry name" value="WalR-like"/>
</dbReference>
<dbReference type="AlphaFoldDB" id="A0A3M8B3B3"/>
<comment type="caution">
    <text evidence="13">The sequence shown here is derived from an EMBL/GenBank/DDBJ whole genome shotgun (WGS) entry which is preliminary data.</text>
</comment>
<keyword evidence="3 9" id="KW-0597">Phosphoprotein</keyword>
<proteinExistence type="predicted"/>
<feature type="DNA-binding region" description="OmpR/PhoB-type" evidence="10">
    <location>
        <begin position="130"/>
        <end position="229"/>
    </location>
</feature>
<dbReference type="OrthoDB" id="9790442at2"/>
<dbReference type="Pfam" id="PF00072">
    <property type="entry name" value="Response_reg"/>
    <property type="match status" value="1"/>
</dbReference>
<dbReference type="SMART" id="SM00862">
    <property type="entry name" value="Trans_reg_C"/>
    <property type="match status" value="1"/>
</dbReference>
<sequence>MKKVQVLVVDDEWNMRNLLRIYLAKNGFEVTEAKNGNEAVALSTQQSFDLIILDIMMPDMDGWEVCRKIREKKDTPIIMLTARNETKDKVKGLQIGADDYLVKPFEPEELLARVFALLRRASITEMIPARRMLVYHDLSIDPEGRQVLIQGNTVDFTPKEFDLLFSLASQPGRVFSREVLLENIWGHDFLGDIRTVDTHVKNIREKARNAGLSFNPIHTVWGVGYKFQGIDGRK</sequence>
<keyword evidence="14" id="KW-1185">Reference proteome</keyword>
<dbReference type="GO" id="GO:0000976">
    <property type="term" value="F:transcription cis-regulatory region binding"/>
    <property type="evidence" value="ECO:0007669"/>
    <property type="project" value="TreeGrafter"/>
</dbReference>
<dbReference type="GO" id="GO:0005829">
    <property type="term" value="C:cytosol"/>
    <property type="evidence" value="ECO:0007669"/>
    <property type="project" value="TreeGrafter"/>
</dbReference>
<evidence type="ECO:0000256" key="7">
    <source>
        <dbReference type="ARBA" id="ARBA00023159"/>
    </source>
</evidence>
<gene>
    <name evidence="13" type="ORF">EDM57_09430</name>
</gene>
<dbReference type="FunFam" id="1.10.10.10:FF:000018">
    <property type="entry name" value="DNA-binding response regulator ResD"/>
    <property type="match status" value="1"/>
</dbReference>
<dbReference type="InterPro" id="IPR011006">
    <property type="entry name" value="CheY-like_superfamily"/>
</dbReference>
<evidence type="ECO:0000313" key="14">
    <source>
        <dbReference type="Proteomes" id="UP000268829"/>
    </source>
</evidence>
<feature type="modified residue" description="4-aspartylphosphate" evidence="9">
    <location>
        <position position="54"/>
    </location>
</feature>
<dbReference type="InterPro" id="IPR001789">
    <property type="entry name" value="Sig_transdc_resp-reg_receiver"/>
</dbReference>
<dbReference type="GO" id="GO:0032993">
    <property type="term" value="C:protein-DNA complex"/>
    <property type="evidence" value="ECO:0007669"/>
    <property type="project" value="TreeGrafter"/>
</dbReference>
<dbReference type="PANTHER" id="PTHR48111:SF44">
    <property type="entry name" value="TRANSCRIPTIONAL REGULATORY PROTEIN RESD"/>
    <property type="match status" value="1"/>
</dbReference>
<dbReference type="Pfam" id="PF00486">
    <property type="entry name" value="Trans_reg_C"/>
    <property type="match status" value="1"/>
</dbReference>
<evidence type="ECO:0000256" key="1">
    <source>
        <dbReference type="ARBA" id="ARBA00004496"/>
    </source>
</evidence>
<reference evidence="13 14" key="1">
    <citation type="submission" date="2018-10" db="EMBL/GenBank/DDBJ databases">
        <title>Phylogenomics of Brevibacillus.</title>
        <authorList>
            <person name="Dunlap C."/>
        </authorList>
    </citation>
    <scope>NUCLEOTIDE SEQUENCE [LARGE SCALE GENOMIC DNA]</scope>
    <source>
        <strain evidence="13 14">DSM 100115</strain>
    </source>
</reference>
<dbReference type="PROSITE" id="PS51755">
    <property type="entry name" value="OMPR_PHOB"/>
    <property type="match status" value="1"/>
</dbReference>
<dbReference type="InterPro" id="IPR036388">
    <property type="entry name" value="WH-like_DNA-bd_sf"/>
</dbReference>
<evidence type="ECO:0000256" key="10">
    <source>
        <dbReference type="PROSITE-ProRule" id="PRU01091"/>
    </source>
</evidence>
<evidence type="ECO:0000256" key="3">
    <source>
        <dbReference type="ARBA" id="ARBA00022553"/>
    </source>
</evidence>
<feature type="domain" description="OmpR/PhoB-type" evidence="12">
    <location>
        <begin position="130"/>
        <end position="229"/>
    </location>
</feature>
<keyword evidence="7" id="KW-0010">Activator</keyword>
<dbReference type="GO" id="GO:0006355">
    <property type="term" value="P:regulation of DNA-templated transcription"/>
    <property type="evidence" value="ECO:0007669"/>
    <property type="project" value="InterPro"/>
</dbReference>
<protein>
    <submittedName>
        <fullName evidence="13">DNA-binding response regulator</fullName>
    </submittedName>
</protein>
<keyword evidence="2" id="KW-0963">Cytoplasm</keyword>
<dbReference type="Proteomes" id="UP000268829">
    <property type="component" value="Unassembled WGS sequence"/>
</dbReference>
<dbReference type="GO" id="GO:0000156">
    <property type="term" value="F:phosphorelay response regulator activity"/>
    <property type="evidence" value="ECO:0007669"/>
    <property type="project" value="TreeGrafter"/>
</dbReference>
<organism evidence="13 14">
    <name type="scientific">Brevibacillus gelatini</name>
    <dbReference type="NCBI Taxonomy" id="1655277"/>
    <lineage>
        <taxon>Bacteria</taxon>
        <taxon>Bacillati</taxon>
        <taxon>Bacillota</taxon>
        <taxon>Bacilli</taxon>
        <taxon>Bacillales</taxon>
        <taxon>Paenibacillaceae</taxon>
        <taxon>Brevibacillus</taxon>
    </lineage>
</organism>
<dbReference type="Gene3D" id="6.10.250.690">
    <property type="match status" value="1"/>
</dbReference>
<accession>A0A3M8B3B3</accession>
<name>A0A3M8B3B3_9BACL</name>
<dbReference type="EMBL" id="RHHS01000020">
    <property type="protein sequence ID" value="RNB57926.1"/>
    <property type="molecule type" value="Genomic_DNA"/>
</dbReference>
<dbReference type="Gene3D" id="1.10.10.10">
    <property type="entry name" value="Winged helix-like DNA-binding domain superfamily/Winged helix DNA-binding domain"/>
    <property type="match status" value="1"/>
</dbReference>
<keyword evidence="4" id="KW-0902">Two-component regulatory system</keyword>
<evidence type="ECO:0000256" key="5">
    <source>
        <dbReference type="ARBA" id="ARBA00023015"/>
    </source>
</evidence>
<dbReference type="InterPro" id="IPR001867">
    <property type="entry name" value="OmpR/PhoB-type_DNA-bd"/>
</dbReference>
<dbReference type="PANTHER" id="PTHR48111">
    <property type="entry name" value="REGULATOR OF RPOS"/>
    <property type="match status" value="1"/>
</dbReference>
<evidence type="ECO:0000256" key="9">
    <source>
        <dbReference type="PROSITE-ProRule" id="PRU00169"/>
    </source>
</evidence>
<feature type="domain" description="Response regulatory" evidence="11">
    <location>
        <begin position="5"/>
        <end position="118"/>
    </location>
</feature>
<dbReference type="CDD" id="cd00383">
    <property type="entry name" value="trans_reg_C"/>
    <property type="match status" value="1"/>
</dbReference>
<dbReference type="Gene3D" id="3.40.50.2300">
    <property type="match status" value="1"/>
</dbReference>
<comment type="subcellular location">
    <subcellularLocation>
        <location evidence="1">Cytoplasm</location>
    </subcellularLocation>
</comment>
<evidence type="ECO:0000259" key="11">
    <source>
        <dbReference type="PROSITE" id="PS50110"/>
    </source>
</evidence>
<keyword evidence="5" id="KW-0805">Transcription regulation</keyword>
<evidence type="ECO:0000256" key="4">
    <source>
        <dbReference type="ARBA" id="ARBA00023012"/>
    </source>
</evidence>
<evidence type="ECO:0000259" key="12">
    <source>
        <dbReference type="PROSITE" id="PS51755"/>
    </source>
</evidence>
<evidence type="ECO:0000256" key="2">
    <source>
        <dbReference type="ARBA" id="ARBA00022490"/>
    </source>
</evidence>
<dbReference type="PROSITE" id="PS50110">
    <property type="entry name" value="RESPONSE_REGULATORY"/>
    <property type="match status" value="1"/>
</dbReference>
<evidence type="ECO:0000256" key="6">
    <source>
        <dbReference type="ARBA" id="ARBA00023125"/>
    </source>
</evidence>
<dbReference type="SMART" id="SM00448">
    <property type="entry name" value="REC"/>
    <property type="match status" value="1"/>
</dbReference>
<dbReference type="RefSeq" id="WP_122904516.1">
    <property type="nucleotide sequence ID" value="NZ_RHHS01000020.1"/>
</dbReference>
<dbReference type="CDD" id="cd17574">
    <property type="entry name" value="REC_OmpR"/>
    <property type="match status" value="1"/>
</dbReference>
<dbReference type="FunFam" id="3.40.50.2300:FF:000001">
    <property type="entry name" value="DNA-binding response regulator PhoB"/>
    <property type="match status" value="1"/>
</dbReference>
<dbReference type="SUPFAM" id="SSF52172">
    <property type="entry name" value="CheY-like"/>
    <property type="match status" value="1"/>
</dbReference>
<evidence type="ECO:0000256" key="8">
    <source>
        <dbReference type="ARBA" id="ARBA00023163"/>
    </source>
</evidence>
<keyword evidence="6 10" id="KW-0238">DNA-binding</keyword>